<organism evidence="6 7">
    <name type="scientific">Campylobacter pinnipediorum subsp. caledonicus</name>
    <dbReference type="NCBI Taxonomy" id="1874362"/>
    <lineage>
        <taxon>Bacteria</taxon>
        <taxon>Pseudomonadati</taxon>
        <taxon>Campylobacterota</taxon>
        <taxon>Epsilonproteobacteria</taxon>
        <taxon>Campylobacterales</taxon>
        <taxon>Campylobacteraceae</taxon>
        <taxon>Campylobacter</taxon>
    </lineage>
</organism>
<dbReference type="GeneID" id="56565668"/>
<keyword evidence="2" id="KW-0949">S-adenosyl-L-methionine</keyword>
<evidence type="ECO:0000313" key="6">
    <source>
        <dbReference type="EMBL" id="AQW86892.1"/>
    </source>
</evidence>
<gene>
    <name evidence="6" type="primary">nrdG</name>
    <name evidence="6" type="ORF">CPIN18021_0028</name>
</gene>
<dbReference type="RefSeq" id="WP_078422637.1">
    <property type="nucleotide sequence ID" value="NZ_CP017018.1"/>
</dbReference>
<dbReference type="GO" id="GO:0016491">
    <property type="term" value="F:oxidoreductase activity"/>
    <property type="evidence" value="ECO:0007669"/>
    <property type="project" value="UniProtKB-KW"/>
</dbReference>
<protein>
    <submittedName>
        <fullName evidence="6">Anaerobic ribonucleoside triphosphate reductase activating protein</fullName>
        <ecNumber evidence="6">1.97.1.-</ecNumber>
    </submittedName>
</protein>
<evidence type="ECO:0000256" key="3">
    <source>
        <dbReference type="ARBA" id="ARBA00022723"/>
    </source>
</evidence>
<dbReference type="InterPro" id="IPR013785">
    <property type="entry name" value="Aldolase_TIM"/>
</dbReference>
<dbReference type="PANTHER" id="PTHR11228:SF27">
    <property type="entry name" value="GLYCYL-RADICAL ENZYME ACTIVATING ENZYME MJ1227-RELATED"/>
    <property type="match status" value="1"/>
</dbReference>
<dbReference type="GO" id="GO:0051536">
    <property type="term" value="F:iron-sulfur cluster binding"/>
    <property type="evidence" value="ECO:0007669"/>
    <property type="project" value="UniProtKB-KW"/>
</dbReference>
<dbReference type="SFLD" id="SFLDS00029">
    <property type="entry name" value="Radical_SAM"/>
    <property type="match status" value="1"/>
</dbReference>
<dbReference type="InterPro" id="IPR012840">
    <property type="entry name" value="NrdG2"/>
</dbReference>
<dbReference type="Gene3D" id="3.20.20.70">
    <property type="entry name" value="Aldolase class I"/>
    <property type="match status" value="1"/>
</dbReference>
<dbReference type="Proteomes" id="UP000190868">
    <property type="component" value="Chromosome"/>
</dbReference>
<dbReference type="Pfam" id="PF04055">
    <property type="entry name" value="Radical_SAM"/>
    <property type="match status" value="1"/>
</dbReference>
<dbReference type="SFLD" id="SFLDG01067">
    <property type="entry name" value="SPASM/twitch_domain_containing"/>
    <property type="match status" value="1"/>
</dbReference>
<keyword evidence="3" id="KW-0479">Metal-binding</keyword>
<dbReference type="GO" id="GO:0046872">
    <property type="term" value="F:metal ion binding"/>
    <property type="evidence" value="ECO:0007669"/>
    <property type="project" value="UniProtKB-KW"/>
</dbReference>
<dbReference type="CDD" id="cd01335">
    <property type="entry name" value="Radical_SAM"/>
    <property type="match status" value="1"/>
</dbReference>
<sequence length="202" mass="23282">MGIFKITPFNLTDYAGKIACVVWFCGCNMRCQYCYNTEIVLGEPYISDEDFCKFLDSRKNKLDAVVFSGGECTLTKSFLKLAKEVKKRGFLLKVDTNGTNLKILKEAIQLGLIDYIALDFKSLKEKFKDITNSNLYDEFMKTLKYLISINFDFEVRTTVHNSLLSSDDIHSMYKLLKEEGYNNEYFLQNFLDTGENFGNLKA</sequence>
<reference evidence="7" key="1">
    <citation type="submission" date="2016-09" db="EMBL/GenBank/DDBJ databases">
        <title>Comparative genomics of the Campylobacter concisus group.</title>
        <authorList>
            <person name="Miller W.G."/>
            <person name="Yee E."/>
            <person name="Chapman M.H."/>
            <person name="Huynh S."/>
            <person name="Bono J.L."/>
            <person name="On S.L.W."/>
            <person name="StLeger J."/>
            <person name="Foster G."/>
            <person name="Parker C.T."/>
        </authorList>
    </citation>
    <scope>NUCLEOTIDE SEQUENCE [LARGE SCALE GENOMIC DNA]</scope>
    <source>
        <strain evidence="7">RM18021</strain>
    </source>
</reference>
<keyword evidence="4" id="KW-0408">Iron</keyword>
<evidence type="ECO:0000256" key="4">
    <source>
        <dbReference type="ARBA" id="ARBA00023004"/>
    </source>
</evidence>
<name>A0A1S6U5C3_9BACT</name>
<evidence type="ECO:0000256" key="2">
    <source>
        <dbReference type="ARBA" id="ARBA00022691"/>
    </source>
</evidence>
<dbReference type="NCBIfam" id="TIGR02495">
    <property type="entry name" value="NrdG2"/>
    <property type="match status" value="1"/>
</dbReference>
<comment type="cofactor">
    <cofactor evidence="1">
        <name>[4Fe-4S] cluster</name>
        <dbReference type="ChEBI" id="CHEBI:49883"/>
    </cofactor>
</comment>
<dbReference type="PROSITE" id="PS51918">
    <property type="entry name" value="RADICAL_SAM"/>
    <property type="match status" value="1"/>
</dbReference>
<evidence type="ECO:0000313" key="7">
    <source>
        <dbReference type="Proteomes" id="UP000190868"/>
    </source>
</evidence>
<proteinExistence type="predicted"/>
<dbReference type="InterPro" id="IPR058240">
    <property type="entry name" value="rSAM_sf"/>
</dbReference>
<dbReference type="InterPro" id="IPR050377">
    <property type="entry name" value="Radical_SAM_PqqE_MftC-like"/>
</dbReference>
<dbReference type="SUPFAM" id="SSF102114">
    <property type="entry name" value="Radical SAM enzymes"/>
    <property type="match status" value="1"/>
</dbReference>
<dbReference type="EMBL" id="CP017258">
    <property type="protein sequence ID" value="AQW86892.1"/>
    <property type="molecule type" value="Genomic_DNA"/>
</dbReference>
<dbReference type="InterPro" id="IPR007197">
    <property type="entry name" value="rSAM"/>
</dbReference>
<dbReference type="SFLD" id="SFLDG01094">
    <property type="entry name" value="Uncharacterised_Radical_SAM_Su"/>
    <property type="match status" value="1"/>
</dbReference>
<evidence type="ECO:0000256" key="1">
    <source>
        <dbReference type="ARBA" id="ARBA00001966"/>
    </source>
</evidence>
<keyword evidence="7" id="KW-1185">Reference proteome</keyword>
<accession>A0A1S6U5C3</accession>
<evidence type="ECO:0000256" key="5">
    <source>
        <dbReference type="ARBA" id="ARBA00023014"/>
    </source>
</evidence>
<dbReference type="PANTHER" id="PTHR11228">
    <property type="entry name" value="RADICAL SAM DOMAIN PROTEIN"/>
    <property type="match status" value="1"/>
</dbReference>
<dbReference type="EC" id="1.97.1.-" evidence="6"/>
<keyword evidence="5" id="KW-0411">Iron-sulfur</keyword>
<keyword evidence="6" id="KW-0560">Oxidoreductase</keyword>
<dbReference type="AlphaFoldDB" id="A0A1S6U5C3"/>
<dbReference type="KEGG" id="cpin:CPIN18020_0028"/>